<sequence>MGIGHQSNEVLQLLTTLPHCEVVSGNHDEAVLAIIGEQPYPKSHAAIRAHHEWIAERLDEAYIPFLQQLPREIEKIINTQRFLFTHYALRGKGIPFHEDPFASIHEPSLENMEKIFRDYPAYDCICFGHHHPKHFFQSNETLYINPGALGCNSKNKEKYAICTVDMGIHCDFIEVEYDVALFLADFKRTNIPEKEFILKAFYEQ</sequence>
<dbReference type="AlphaFoldDB" id="A0AAW9NQU0"/>
<accession>A0AAW9NQU0</accession>
<dbReference type="InterPro" id="IPR024654">
    <property type="entry name" value="Calcineurin-like_PHP_lpxH"/>
</dbReference>
<protein>
    <submittedName>
        <fullName evidence="3">Metallophosphoesterase family protein</fullName>
    </submittedName>
</protein>
<dbReference type="RefSeq" id="WP_326121470.1">
    <property type="nucleotide sequence ID" value="NZ_JARSFG010000003.1"/>
</dbReference>
<dbReference type="Pfam" id="PF12850">
    <property type="entry name" value="Metallophos_2"/>
    <property type="match status" value="1"/>
</dbReference>
<dbReference type="Proteomes" id="UP001344888">
    <property type="component" value="Unassembled WGS sequence"/>
</dbReference>
<evidence type="ECO:0000313" key="3">
    <source>
        <dbReference type="EMBL" id="MEC1177213.1"/>
    </source>
</evidence>
<gene>
    <name evidence="3" type="ORF">P9B03_01840</name>
</gene>
<dbReference type="SUPFAM" id="SSF56300">
    <property type="entry name" value="Metallo-dependent phosphatases"/>
    <property type="match status" value="1"/>
</dbReference>
<evidence type="ECO:0000259" key="2">
    <source>
        <dbReference type="Pfam" id="PF12850"/>
    </source>
</evidence>
<dbReference type="InterPro" id="IPR029052">
    <property type="entry name" value="Metallo-depent_PP-like"/>
</dbReference>
<comment type="similarity">
    <text evidence="1">Belongs to the metallophosphoesterase superfamily. YfcE family.</text>
</comment>
<comment type="caution">
    <text evidence="3">The sequence shown here is derived from an EMBL/GenBank/DDBJ whole genome shotgun (WGS) entry which is preliminary data.</text>
</comment>
<feature type="domain" description="Calcineurin-like phosphoesterase" evidence="2">
    <location>
        <begin position="9"/>
        <end position="165"/>
    </location>
</feature>
<dbReference type="EMBL" id="JARSFG010000003">
    <property type="protein sequence ID" value="MEC1177213.1"/>
    <property type="molecule type" value="Genomic_DNA"/>
</dbReference>
<dbReference type="Gene3D" id="3.60.21.10">
    <property type="match status" value="1"/>
</dbReference>
<reference evidence="3 4" key="1">
    <citation type="submission" date="2023-03" db="EMBL/GenBank/DDBJ databases">
        <title>Bacillus Genome Sequencing.</title>
        <authorList>
            <person name="Dunlap C."/>
        </authorList>
    </citation>
    <scope>NUCLEOTIDE SEQUENCE [LARGE SCALE GENOMIC DNA]</scope>
    <source>
        <strain evidence="3 4">B-59205</strain>
    </source>
</reference>
<proteinExistence type="inferred from homology"/>
<name>A0AAW9NQU0_9BACL</name>
<evidence type="ECO:0000313" key="4">
    <source>
        <dbReference type="Proteomes" id="UP001344888"/>
    </source>
</evidence>
<keyword evidence="4" id="KW-1185">Reference proteome</keyword>
<organism evidence="3 4">
    <name type="scientific">Metasolibacillus meyeri</name>
    <dbReference type="NCBI Taxonomy" id="1071052"/>
    <lineage>
        <taxon>Bacteria</taxon>
        <taxon>Bacillati</taxon>
        <taxon>Bacillota</taxon>
        <taxon>Bacilli</taxon>
        <taxon>Bacillales</taxon>
        <taxon>Caryophanaceae</taxon>
        <taxon>Metasolibacillus</taxon>
    </lineage>
</organism>
<evidence type="ECO:0000256" key="1">
    <source>
        <dbReference type="ARBA" id="ARBA00008950"/>
    </source>
</evidence>